<evidence type="ECO:0000259" key="2">
    <source>
        <dbReference type="Pfam" id="PF01370"/>
    </source>
</evidence>
<evidence type="ECO:0000256" key="1">
    <source>
        <dbReference type="ARBA" id="ARBA00023027"/>
    </source>
</evidence>
<protein>
    <submittedName>
        <fullName evidence="3">NAD-dependent epimerase</fullName>
    </submittedName>
</protein>
<dbReference type="PANTHER" id="PTHR43574">
    <property type="entry name" value="EPIMERASE-RELATED"/>
    <property type="match status" value="1"/>
</dbReference>
<dbReference type="KEGG" id="uam:UABAM_00034"/>
<evidence type="ECO:0000313" key="3">
    <source>
        <dbReference type="EMBL" id="BBM81695.1"/>
    </source>
</evidence>
<dbReference type="EMBL" id="AP019860">
    <property type="protein sequence ID" value="BBM81695.1"/>
    <property type="molecule type" value="Genomic_DNA"/>
</dbReference>
<evidence type="ECO:0000313" key="4">
    <source>
        <dbReference type="Proteomes" id="UP000326354"/>
    </source>
</evidence>
<dbReference type="Gene3D" id="3.90.25.10">
    <property type="entry name" value="UDP-galactose 4-epimerase, domain 1"/>
    <property type="match status" value="1"/>
</dbReference>
<dbReference type="Pfam" id="PF01370">
    <property type="entry name" value="Epimerase"/>
    <property type="match status" value="1"/>
</dbReference>
<organism evidence="3 4">
    <name type="scientific">Uabimicrobium amorphum</name>
    <dbReference type="NCBI Taxonomy" id="2596890"/>
    <lineage>
        <taxon>Bacteria</taxon>
        <taxon>Pseudomonadati</taxon>
        <taxon>Planctomycetota</taxon>
        <taxon>Candidatus Uabimicrobiia</taxon>
        <taxon>Candidatus Uabimicrobiales</taxon>
        <taxon>Candidatus Uabimicrobiaceae</taxon>
        <taxon>Candidatus Uabimicrobium</taxon>
    </lineage>
</organism>
<keyword evidence="4" id="KW-1185">Reference proteome</keyword>
<feature type="domain" description="NAD-dependent epimerase/dehydratase" evidence="2">
    <location>
        <begin position="3"/>
        <end position="246"/>
    </location>
</feature>
<dbReference type="RefSeq" id="WP_151965968.1">
    <property type="nucleotide sequence ID" value="NZ_AP019860.1"/>
</dbReference>
<dbReference type="SUPFAM" id="SSF51735">
    <property type="entry name" value="NAD(P)-binding Rossmann-fold domains"/>
    <property type="match status" value="1"/>
</dbReference>
<keyword evidence="1" id="KW-0520">NAD</keyword>
<proteinExistence type="predicted"/>
<dbReference type="OrthoDB" id="258549at2"/>
<sequence>MNILITGSAGFIGMNLAHSLLKRGETVIGVDNLNDYYDINLKKARNAVLQKYENYRFHLCDIGNTQQIQQVFREEKIDTVVHLAAQAGVRYSIENPHAYIYTNVTGFLNLLECCREHSIAKVIYASTSNVYGTNRDFPCREDAIIRTPSSMYGVSKICSELMAHSYYHLYDMQMIGLRFFSVYGPWGRPDMALFIFTEKILKNTPIDVYNNGDMWRDFTYIDDIVAGVVATIDHDDLGKYEIFNLGNHKCEYLLDMISILEKTLGKKAQKNLMPMQPGDFQKSYASIDRAQEKLEFSPTTCIEEGIPKFVEWYLDTYQNS</sequence>
<accession>A0A5S9F0K1</accession>
<dbReference type="InterPro" id="IPR036291">
    <property type="entry name" value="NAD(P)-bd_dom_sf"/>
</dbReference>
<dbReference type="PRINTS" id="PR01713">
    <property type="entry name" value="NUCEPIMERASE"/>
</dbReference>
<dbReference type="Gene3D" id="3.40.50.720">
    <property type="entry name" value="NAD(P)-binding Rossmann-like Domain"/>
    <property type="match status" value="1"/>
</dbReference>
<dbReference type="Proteomes" id="UP000326354">
    <property type="component" value="Chromosome"/>
</dbReference>
<reference evidence="3 4" key="1">
    <citation type="submission" date="2019-08" db="EMBL/GenBank/DDBJ databases">
        <title>Complete genome sequence of Candidatus Uab amorphum.</title>
        <authorList>
            <person name="Shiratori T."/>
            <person name="Suzuki S."/>
            <person name="Kakizawa Y."/>
            <person name="Ishida K."/>
        </authorList>
    </citation>
    <scope>NUCLEOTIDE SEQUENCE [LARGE SCALE GENOMIC DNA]</scope>
    <source>
        <strain evidence="3 4">SRT547</strain>
    </source>
</reference>
<dbReference type="InterPro" id="IPR001509">
    <property type="entry name" value="Epimerase_deHydtase"/>
</dbReference>
<name>A0A5S9F0K1_UABAM</name>
<dbReference type="AlphaFoldDB" id="A0A5S9F0K1"/>
<gene>
    <name evidence="3" type="ORF">UABAM_00034</name>
</gene>